<protein>
    <submittedName>
        <fullName evidence="2">Uncharacterized protein</fullName>
    </submittedName>
</protein>
<name>A0AAE1KVG6_PETCI</name>
<evidence type="ECO:0000313" key="2">
    <source>
        <dbReference type="EMBL" id="KAK3883330.1"/>
    </source>
</evidence>
<evidence type="ECO:0000256" key="1">
    <source>
        <dbReference type="SAM" id="MobiDB-lite"/>
    </source>
</evidence>
<proteinExistence type="predicted"/>
<feature type="region of interest" description="Disordered" evidence="1">
    <location>
        <begin position="68"/>
        <end position="121"/>
    </location>
</feature>
<feature type="compositionally biased region" description="Basic and acidic residues" evidence="1">
    <location>
        <begin position="84"/>
        <end position="95"/>
    </location>
</feature>
<dbReference type="AlphaFoldDB" id="A0AAE1KVG6"/>
<comment type="caution">
    <text evidence="2">The sequence shown here is derived from an EMBL/GenBank/DDBJ whole genome shotgun (WGS) entry which is preliminary data.</text>
</comment>
<gene>
    <name evidence="2" type="ORF">Pcinc_012366</name>
</gene>
<keyword evidence="3" id="KW-1185">Reference proteome</keyword>
<dbReference type="EMBL" id="JAWQEG010000998">
    <property type="protein sequence ID" value="KAK3883330.1"/>
    <property type="molecule type" value="Genomic_DNA"/>
</dbReference>
<dbReference type="Proteomes" id="UP001286313">
    <property type="component" value="Unassembled WGS sequence"/>
</dbReference>
<accession>A0AAE1KVG6</accession>
<sequence length="121" mass="13433">MGQSQRQSCFISPSEAVLVSVRGRAAGGDVDRLGALAWNLQGRKLVGTLSRRSGGEELIVFPSQCLPPTAMWRDPPTHPPTHQTQERRGTEESTRHTKTRTPSVPPYTQFNQTPVINEERL</sequence>
<organism evidence="2 3">
    <name type="scientific">Petrolisthes cinctipes</name>
    <name type="common">Flat porcelain crab</name>
    <dbReference type="NCBI Taxonomy" id="88211"/>
    <lineage>
        <taxon>Eukaryota</taxon>
        <taxon>Metazoa</taxon>
        <taxon>Ecdysozoa</taxon>
        <taxon>Arthropoda</taxon>
        <taxon>Crustacea</taxon>
        <taxon>Multicrustacea</taxon>
        <taxon>Malacostraca</taxon>
        <taxon>Eumalacostraca</taxon>
        <taxon>Eucarida</taxon>
        <taxon>Decapoda</taxon>
        <taxon>Pleocyemata</taxon>
        <taxon>Anomura</taxon>
        <taxon>Galatheoidea</taxon>
        <taxon>Porcellanidae</taxon>
        <taxon>Petrolisthes</taxon>
    </lineage>
</organism>
<feature type="compositionally biased region" description="Polar residues" evidence="1">
    <location>
        <begin position="100"/>
        <end position="115"/>
    </location>
</feature>
<evidence type="ECO:0000313" key="3">
    <source>
        <dbReference type="Proteomes" id="UP001286313"/>
    </source>
</evidence>
<reference evidence="2" key="1">
    <citation type="submission" date="2023-10" db="EMBL/GenBank/DDBJ databases">
        <title>Genome assemblies of two species of porcelain crab, Petrolisthes cinctipes and Petrolisthes manimaculis (Anomura: Porcellanidae).</title>
        <authorList>
            <person name="Angst P."/>
        </authorList>
    </citation>
    <scope>NUCLEOTIDE SEQUENCE</scope>
    <source>
        <strain evidence="2">PB745_01</strain>
        <tissue evidence="2">Gill</tissue>
    </source>
</reference>